<dbReference type="EMBL" id="JAFKCW010000003">
    <property type="protein sequence ID" value="MBN7802319.1"/>
    <property type="molecule type" value="Genomic_DNA"/>
</dbReference>
<gene>
    <name evidence="1" type="ORF">J0A67_15700</name>
</gene>
<accession>A0ABS3BX74</accession>
<name>A0ABS3BX74_9BACT</name>
<dbReference type="PROSITE" id="PS51257">
    <property type="entry name" value="PROKAR_LIPOPROTEIN"/>
    <property type="match status" value="1"/>
</dbReference>
<dbReference type="InterPro" id="IPR015943">
    <property type="entry name" value="WD40/YVTN_repeat-like_dom_sf"/>
</dbReference>
<protein>
    <submittedName>
        <fullName evidence="1">DUF4221 family protein</fullName>
    </submittedName>
</protein>
<dbReference type="SUPFAM" id="SSF63829">
    <property type="entry name" value="Calcium-dependent phosphotriesterase"/>
    <property type="match status" value="1"/>
</dbReference>
<dbReference type="Gene3D" id="2.130.10.10">
    <property type="entry name" value="YVTN repeat-like/Quinoprotein amine dehydrogenase"/>
    <property type="match status" value="1"/>
</dbReference>
<organism evidence="1 2">
    <name type="scientific">Algoriphagus aestuariicola</name>
    <dbReference type="NCBI Taxonomy" id="1852016"/>
    <lineage>
        <taxon>Bacteria</taxon>
        <taxon>Pseudomonadati</taxon>
        <taxon>Bacteroidota</taxon>
        <taxon>Cytophagia</taxon>
        <taxon>Cytophagales</taxon>
        <taxon>Cyclobacteriaceae</taxon>
        <taxon>Algoriphagus</taxon>
    </lineage>
</organism>
<dbReference type="RefSeq" id="WP_206570313.1">
    <property type="nucleotide sequence ID" value="NZ_JAFKCW010000003.1"/>
</dbReference>
<dbReference type="InterPro" id="IPR025316">
    <property type="entry name" value="DUF4221"/>
</dbReference>
<proteinExistence type="predicted"/>
<sequence length="374" mass="42737">MRHIHLLFLAFPILFSCGDQDSTVSERHFSYMIDTVKVENHELFLNVQDGLNRMAISPDGQTLYFYNTSEKRLDLIDLNSYQISRSIFFSADGPQGIGGISPYGFEITERGEIIIASLDAIRKMDSLGNKIESYNWESLNYQSGQIPEGTILSFDGEYDPTGNIFYGVYGRERGGNSNGDGLGILDIPNRAIRTKEIPLLKSLTDYKIELDGDVKTIGFESFFLQHENEKILISTEAHNSLAVYDICRDSLYQIDFSSELLPDKKPGNFEKKVTSLDQMKASLLAKAKEVSFGPWIWDESSQHYFRISQYQSGFDPPEFQVYVTVADPDFQVVLEKKDFPRARSNAFFHQGYLHHPINLNDELCFVRIKPEFQF</sequence>
<evidence type="ECO:0000313" key="1">
    <source>
        <dbReference type="EMBL" id="MBN7802319.1"/>
    </source>
</evidence>
<evidence type="ECO:0000313" key="2">
    <source>
        <dbReference type="Proteomes" id="UP000664698"/>
    </source>
</evidence>
<keyword evidence="2" id="KW-1185">Reference proteome</keyword>
<comment type="caution">
    <text evidence="1">The sequence shown here is derived from an EMBL/GenBank/DDBJ whole genome shotgun (WGS) entry which is preliminary data.</text>
</comment>
<dbReference type="Pfam" id="PF13970">
    <property type="entry name" value="DUF4221"/>
    <property type="match status" value="1"/>
</dbReference>
<dbReference type="Proteomes" id="UP000664698">
    <property type="component" value="Unassembled WGS sequence"/>
</dbReference>
<reference evidence="1 2" key="1">
    <citation type="submission" date="2021-03" db="EMBL/GenBank/DDBJ databases">
        <title>novel species isolated from a fishpond in China.</title>
        <authorList>
            <person name="Lu H."/>
            <person name="Cai Z."/>
        </authorList>
    </citation>
    <scope>NUCLEOTIDE SEQUENCE [LARGE SCALE GENOMIC DNA]</scope>
    <source>
        <strain evidence="1 2">JCM 31546</strain>
    </source>
</reference>